<gene>
    <name evidence="5" type="ORF">VIN01S_06930</name>
</gene>
<dbReference type="RefSeq" id="WP_141344222.1">
    <property type="nucleotide sequence ID" value="NZ_BJLF01000002.1"/>
</dbReference>
<feature type="domain" description="Glycosyl hydrolase 94 supersandwich" evidence="3">
    <location>
        <begin position="13"/>
        <end position="268"/>
    </location>
</feature>
<organism evidence="5 6">
    <name type="scientific">Vibrio inusitatus NBRC 102082</name>
    <dbReference type="NCBI Taxonomy" id="1219070"/>
    <lineage>
        <taxon>Bacteria</taxon>
        <taxon>Pseudomonadati</taxon>
        <taxon>Pseudomonadota</taxon>
        <taxon>Gammaproteobacteria</taxon>
        <taxon>Vibrionales</taxon>
        <taxon>Vibrionaceae</taxon>
        <taxon>Vibrio</taxon>
    </lineage>
</organism>
<dbReference type="PANTHER" id="PTHR37469">
    <property type="entry name" value="CELLOBIONIC ACID PHOSPHORYLASE-RELATED"/>
    <property type="match status" value="1"/>
</dbReference>
<evidence type="ECO:0000313" key="5">
    <source>
        <dbReference type="EMBL" id="GEA49889.1"/>
    </source>
</evidence>
<dbReference type="Pfam" id="PF17167">
    <property type="entry name" value="Glyco_hydro_94"/>
    <property type="match status" value="1"/>
</dbReference>
<dbReference type="Pfam" id="PF06165">
    <property type="entry name" value="GH94_b-supersand"/>
    <property type="match status" value="1"/>
</dbReference>
<keyword evidence="6" id="KW-1185">Reference proteome</keyword>
<dbReference type="EMBL" id="BJLF01000002">
    <property type="protein sequence ID" value="GEA49889.1"/>
    <property type="molecule type" value="Genomic_DNA"/>
</dbReference>
<dbReference type="GO" id="GO:0016757">
    <property type="term" value="F:glycosyltransferase activity"/>
    <property type="evidence" value="ECO:0007669"/>
    <property type="project" value="UniProtKB-KW"/>
</dbReference>
<comment type="caution">
    <text evidence="5">The sequence shown here is derived from an EMBL/GenBank/DDBJ whole genome shotgun (WGS) entry which is preliminary data.</text>
</comment>
<dbReference type="InterPro" id="IPR010383">
    <property type="entry name" value="Glyco_hydrolase_94_b-supersand"/>
</dbReference>
<dbReference type="InterPro" id="IPR011013">
    <property type="entry name" value="Gal_mutarotase_sf_dom"/>
</dbReference>
<dbReference type="SUPFAM" id="SSF74650">
    <property type="entry name" value="Galactose mutarotase-like"/>
    <property type="match status" value="1"/>
</dbReference>
<reference evidence="5 6" key="1">
    <citation type="submission" date="2019-06" db="EMBL/GenBank/DDBJ databases">
        <title>Whole genome shotgun sequence of Vibrio inusitatus NBRC 102082.</title>
        <authorList>
            <person name="Hosoyama A."/>
            <person name="Uohara A."/>
            <person name="Ohji S."/>
            <person name="Ichikawa N."/>
        </authorList>
    </citation>
    <scope>NUCLEOTIDE SEQUENCE [LARGE SCALE GENOMIC DNA]</scope>
    <source>
        <strain evidence="5 6">NBRC 102082</strain>
    </source>
</reference>
<evidence type="ECO:0000256" key="1">
    <source>
        <dbReference type="ARBA" id="ARBA00022676"/>
    </source>
</evidence>
<dbReference type="InterPro" id="IPR052047">
    <property type="entry name" value="GH94_Enzymes"/>
</dbReference>
<dbReference type="InterPro" id="IPR033432">
    <property type="entry name" value="GH94_catalytic"/>
</dbReference>
<dbReference type="Gene3D" id="2.60.420.10">
    <property type="entry name" value="Maltose phosphorylase, domain 3"/>
    <property type="match status" value="1"/>
</dbReference>
<name>A0A4Y3HRX6_9VIBR</name>
<dbReference type="SUPFAM" id="SSF48208">
    <property type="entry name" value="Six-hairpin glycosidases"/>
    <property type="match status" value="1"/>
</dbReference>
<dbReference type="InterPro" id="IPR037018">
    <property type="entry name" value="GH65_N"/>
</dbReference>
<dbReference type="InterPro" id="IPR012341">
    <property type="entry name" value="6hp_glycosidase-like_sf"/>
</dbReference>
<keyword evidence="1" id="KW-0328">Glycosyltransferase</keyword>
<evidence type="ECO:0000256" key="2">
    <source>
        <dbReference type="ARBA" id="ARBA00022679"/>
    </source>
</evidence>
<evidence type="ECO:0000259" key="4">
    <source>
        <dbReference type="Pfam" id="PF17167"/>
    </source>
</evidence>
<proteinExistence type="predicted"/>
<evidence type="ECO:0000313" key="6">
    <source>
        <dbReference type="Proteomes" id="UP000318717"/>
    </source>
</evidence>
<dbReference type="PANTHER" id="PTHR37469:SF2">
    <property type="entry name" value="CELLOBIONIC ACID PHOSPHORYLASE"/>
    <property type="match status" value="1"/>
</dbReference>
<dbReference type="Gene3D" id="2.70.98.40">
    <property type="entry name" value="Glycoside hydrolase, family 65, N-terminal domain"/>
    <property type="match status" value="1"/>
</dbReference>
<dbReference type="GO" id="GO:0005975">
    <property type="term" value="P:carbohydrate metabolic process"/>
    <property type="evidence" value="ECO:0007669"/>
    <property type="project" value="InterPro"/>
</dbReference>
<dbReference type="Gene3D" id="1.50.10.10">
    <property type="match status" value="1"/>
</dbReference>
<keyword evidence="2" id="KW-0808">Transferase</keyword>
<evidence type="ECO:0000259" key="3">
    <source>
        <dbReference type="Pfam" id="PF06165"/>
    </source>
</evidence>
<dbReference type="GO" id="GO:0030246">
    <property type="term" value="F:carbohydrate binding"/>
    <property type="evidence" value="ECO:0007669"/>
    <property type="project" value="InterPro"/>
</dbReference>
<dbReference type="InterPro" id="IPR008928">
    <property type="entry name" value="6-hairpin_glycosidase_sf"/>
</dbReference>
<feature type="domain" description="Glycosyl hydrolase 94 catalytic" evidence="4">
    <location>
        <begin position="287"/>
        <end position="681"/>
    </location>
</feature>
<dbReference type="AlphaFoldDB" id="A0A4Y3HRX6"/>
<accession>A0A4Y3HRX6</accession>
<dbReference type="OrthoDB" id="9769991at2"/>
<dbReference type="Proteomes" id="UP000318717">
    <property type="component" value="Unassembled WGS sequence"/>
</dbReference>
<sequence>MHIGEFANLGSTYRIHTPDTPSQWSNPLYNDEYLLEIDQRLQGTSYYVESYNRHLLSHQYRYFYIIDNQNNVVIDVNHLSSEKDFDLYQCDHSIAGTTLTIEKCAIRVKIQSFVPIEGKQEHWTITLSDLSGKRDSLTIISAFGLYDHGVMGGSCDYDKGIQSIIKYAHPYHTMYHEKAEVADQPSHVYLMSDQTPSSVDMSQRRFFGGDNLNKLPVAVKRGQCSGIVGEAEDFIAAMSHQVSVSEGNSSTIHLQLGIAKSYAEIEAKRSSMTSDRIEQSYKDTQDYWLKEFDRFSITTPDVNLNYLTNYWLKKQVTLLCRQNRGTTYCPVRNQLQDAMGYALIDPYKAESFMLDVLREQQSDGFIQQWHFTDDTSPRGLCLLHHTDGPLWLVICLIKLIKQQGEISLFEHKELNVSKRLNDAITYMYNHRGDHGLCLIGDGDWNDPINGVGREGKGESTWSTMALVYSINEYLSLVSDNKNFKAEIESLLTMREELVNCINQHCWDEQWYVAGFDDNGVAYGSRDDNNRLFLNAQTWSVISGVVPEERLPIMNKSLERLDTPFGPLLLDPAFDDWDERWGRVSVKKSGTTENGSIYCHASMFKAFADSMEHNGDALYEVIAKTLPTNPHNPVSQSLQLPLYISNYYYGLKDSPNYGRSSMHYGTGTSAWMLLVVIEGLLGVKSEIEGLTIDPCLPSDWDQASCFRQYRDATYNIQFTRGNTPSININGTRIDTAVLPYEAHKHYEVEVSFV</sequence>
<protein>
    <submittedName>
        <fullName evidence="5">Cellobionic acid phosphorylase</fullName>
    </submittedName>
</protein>